<dbReference type="SUPFAM" id="SSF57845">
    <property type="entry name" value="B-box zinc-binding domain"/>
    <property type="match status" value="1"/>
</dbReference>
<dbReference type="Pfam" id="PF00622">
    <property type="entry name" value="SPRY"/>
    <property type="match status" value="1"/>
</dbReference>
<dbReference type="InterPro" id="IPR017907">
    <property type="entry name" value="Znf_RING_CS"/>
</dbReference>
<dbReference type="InterPro" id="IPR000315">
    <property type="entry name" value="Znf_B-box"/>
</dbReference>
<dbReference type="SUPFAM" id="SSF57850">
    <property type="entry name" value="RING/U-box"/>
    <property type="match status" value="1"/>
</dbReference>
<evidence type="ECO:0000256" key="7">
    <source>
        <dbReference type="SAM" id="Coils"/>
    </source>
</evidence>
<dbReference type="PROSITE" id="PS50188">
    <property type="entry name" value="B302_SPRY"/>
    <property type="match status" value="1"/>
</dbReference>
<dbReference type="CDD" id="cd19802">
    <property type="entry name" value="Bbox1_TRIM8-like"/>
    <property type="match status" value="1"/>
</dbReference>
<dbReference type="Bgee" id="ENSELUG00000008340">
    <property type="expression patterns" value="Expressed in ovary and 3 other cell types or tissues"/>
</dbReference>
<evidence type="ECO:0000313" key="11">
    <source>
        <dbReference type="Ensembl" id="ENSELUP00000007557.2"/>
    </source>
</evidence>
<sequence length="566" mass="63519">MASCSVLTEDQFSCAICFGVLTDPATIPCGHTFCMACLQGYWASIERPPVCALCKRGFTSGLDIQVNITLRDLVETFKGMNGGVAAHRLPAAPGEVSCDVCLGERQDKAVKTCLVCLSSYCQNHIRAHNARFSRHQLVSPLANLGERICPTHERLLERYCRTDRTMLCVACDAHQEPGHEVVTMQREFLSQKAQLTKDQVLVQERLKAAQKKAETLSSSAQRCKDEAERQIQSWTMFCKDRFYHERQIWEHYNAEARKTLSEMESTASRESRALAEGIATLKGRAAELERVIDSSDSFELLKSLPSLPPGPPSGDRVPCTVFTTNLLADVWMASLEEMAILPKMHTFWLTNSGFSELAAVKEFTVEVTPDPSTAHPSLLFRRGCREIRVDRTKMDYTYPKSAQRFTQVPCVLSTKGFTSQSAYWEVELSDRARNGSSVWCVGLAVQSSMITISRWHSLTPDKGFWVLEHRDGKLWPVTTPPTTTALSIKSSTCKVHLGVFFDGRQRRLSFYDVPLGRHLYTYDISAPMLINQVVYPVFSPDLFSPGLNQINIMNVTALTAKKHRCH</sequence>
<dbReference type="InterPro" id="IPR006574">
    <property type="entry name" value="PRY"/>
</dbReference>
<dbReference type="OrthoDB" id="6049135at2759"/>
<keyword evidence="2" id="KW-0479">Metal-binding</keyword>
<dbReference type="RefSeq" id="XP_010862813.2">
    <property type="nucleotide sequence ID" value="XM_010864511.3"/>
</dbReference>
<feature type="coiled-coil region" evidence="7">
    <location>
        <begin position="192"/>
        <end position="226"/>
    </location>
</feature>
<dbReference type="InterPro" id="IPR043136">
    <property type="entry name" value="B30.2/SPRY_sf"/>
</dbReference>
<dbReference type="GO" id="GO:0008270">
    <property type="term" value="F:zinc ion binding"/>
    <property type="evidence" value="ECO:0007669"/>
    <property type="project" value="UniProtKB-KW"/>
</dbReference>
<evidence type="ECO:0000259" key="10">
    <source>
        <dbReference type="PROSITE" id="PS50188"/>
    </source>
</evidence>
<dbReference type="Pfam" id="PF13765">
    <property type="entry name" value="PRY"/>
    <property type="match status" value="1"/>
</dbReference>
<feature type="domain" description="RING-type" evidence="8">
    <location>
        <begin position="14"/>
        <end position="55"/>
    </location>
</feature>
<dbReference type="PANTHER" id="PTHR25465">
    <property type="entry name" value="B-BOX DOMAIN CONTAINING"/>
    <property type="match status" value="1"/>
</dbReference>
<dbReference type="OMA" id="NHAMIVK"/>
<evidence type="ECO:0000259" key="9">
    <source>
        <dbReference type="PROSITE" id="PS50119"/>
    </source>
</evidence>
<dbReference type="GeneID" id="105006145"/>
<evidence type="ECO:0000256" key="2">
    <source>
        <dbReference type="ARBA" id="ARBA00022723"/>
    </source>
</evidence>
<dbReference type="Gene3D" id="3.30.40.10">
    <property type="entry name" value="Zinc/RING finger domain, C3HC4 (zinc finger)"/>
    <property type="match status" value="1"/>
</dbReference>
<dbReference type="InterPro" id="IPR013320">
    <property type="entry name" value="ConA-like_dom_sf"/>
</dbReference>
<feature type="domain" description="B30.2/SPRY" evidence="10">
    <location>
        <begin position="347"/>
        <end position="557"/>
    </location>
</feature>
<keyword evidence="3 6" id="KW-0863">Zinc-finger</keyword>
<reference evidence="11" key="2">
    <citation type="submission" date="2020-02" db="EMBL/GenBank/DDBJ databases">
        <title>Esox lucius (northern pike) genome, fEsoLuc1, primary haplotype.</title>
        <authorList>
            <person name="Myers G."/>
            <person name="Karagic N."/>
            <person name="Meyer A."/>
            <person name="Pippel M."/>
            <person name="Reichard M."/>
            <person name="Winkler S."/>
            <person name="Tracey A."/>
            <person name="Sims Y."/>
            <person name="Howe K."/>
            <person name="Rhie A."/>
            <person name="Formenti G."/>
            <person name="Durbin R."/>
            <person name="Fedrigo O."/>
            <person name="Jarvis E.D."/>
        </authorList>
    </citation>
    <scope>NUCLEOTIDE SEQUENCE [LARGE SCALE GENOMIC DNA]</scope>
</reference>
<dbReference type="SMART" id="SM00589">
    <property type="entry name" value="PRY"/>
    <property type="match status" value="1"/>
</dbReference>
<keyword evidence="12" id="KW-1185">Reference proteome</keyword>
<reference evidence="12" key="1">
    <citation type="journal article" date="2014" name="PLoS ONE">
        <title>The genome and linkage map of the northern pike (Esox lucius): conserved synteny revealed between the salmonid sister group and the Neoteleostei.</title>
        <authorList>
            <person name="Rondeau E.B."/>
            <person name="Minkley D.R."/>
            <person name="Leong J.S."/>
            <person name="Messmer A.M."/>
            <person name="Jantzen J.R."/>
            <person name="von Schalburg K.R."/>
            <person name="Lemon C."/>
            <person name="Bird N.H."/>
            <person name="Koop B.F."/>
        </authorList>
    </citation>
    <scope>NUCLEOTIDE SEQUENCE</scope>
</reference>
<dbReference type="PANTHER" id="PTHR25465:SF32">
    <property type="entry name" value="BLOODTHIRSTY-RELATED GENE FAMILY, MEMBER 16 ISOFORM X1-RELATED"/>
    <property type="match status" value="1"/>
</dbReference>
<dbReference type="SMART" id="SM00184">
    <property type="entry name" value="RING"/>
    <property type="match status" value="1"/>
</dbReference>
<keyword evidence="7" id="KW-0175">Coiled coil</keyword>
<dbReference type="Proteomes" id="UP000265140">
    <property type="component" value="Chromosome 24"/>
</dbReference>
<dbReference type="GeneTree" id="ENSGT01040000240385"/>
<evidence type="ECO:0000259" key="8">
    <source>
        <dbReference type="PROSITE" id="PS50089"/>
    </source>
</evidence>
<keyword evidence="5" id="KW-0391">Immunity</keyword>
<organism evidence="11 12">
    <name type="scientific">Esox lucius</name>
    <name type="common">Northern pike</name>
    <dbReference type="NCBI Taxonomy" id="8010"/>
    <lineage>
        <taxon>Eukaryota</taxon>
        <taxon>Metazoa</taxon>
        <taxon>Chordata</taxon>
        <taxon>Craniata</taxon>
        <taxon>Vertebrata</taxon>
        <taxon>Euteleostomi</taxon>
        <taxon>Actinopterygii</taxon>
        <taxon>Neopterygii</taxon>
        <taxon>Teleostei</taxon>
        <taxon>Protacanthopterygii</taxon>
        <taxon>Esociformes</taxon>
        <taxon>Esocidae</taxon>
        <taxon>Esox</taxon>
    </lineage>
</organism>
<dbReference type="GO" id="GO:0005737">
    <property type="term" value="C:cytoplasm"/>
    <property type="evidence" value="ECO:0007669"/>
    <property type="project" value="UniProtKB-ARBA"/>
</dbReference>
<dbReference type="Pfam" id="PF00643">
    <property type="entry name" value="zf-B_box"/>
    <property type="match status" value="1"/>
</dbReference>
<dbReference type="RefSeq" id="XP_010862812.2">
    <property type="nucleotide sequence ID" value="XM_010864510.3"/>
</dbReference>
<dbReference type="PRINTS" id="PR01407">
    <property type="entry name" value="BUTYPHLNCDUF"/>
</dbReference>
<dbReference type="Gene3D" id="2.60.120.920">
    <property type="match status" value="1"/>
</dbReference>
<dbReference type="InterPro" id="IPR001841">
    <property type="entry name" value="Znf_RING"/>
</dbReference>
<dbReference type="AlphaFoldDB" id="A0A3P8XSV4"/>
<dbReference type="SUPFAM" id="SSF49899">
    <property type="entry name" value="Concanavalin A-like lectins/glucanases"/>
    <property type="match status" value="1"/>
</dbReference>
<dbReference type="InterPro" id="IPR013083">
    <property type="entry name" value="Znf_RING/FYVE/PHD"/>
</dbReference>
<dbReference type="Gene3D" id="4.10.830.40">
    <property type="match status" value="1"/>
</dbReference>
<dbReference type="SMART" id="SM00336">
    <property type="entry name" value="BBOX"/>
    <property type="match status" value="1"/>
</dbReference>
<evidence type="ECO:0000256" key="5">
    <source>
        <dbReference type="ARBA" id="ARBA00022859"/>
    </source>
</evidence>
<dbReference type="Gene3D" id="3.30.160.60">
    <property type="entry name" value="Classic Zinc Finger"/>
    <property type="match status" value="1"/>
</dbReference>
<proteinExistence type="predicted"/>
<dbReference type="PROSITE" id="PS50089">
    <property type="entry name" value="ZF_RING_2"/>
    <property type="match status" value="1"/>
</dbReference>
<evidence type="ECO:0000256" key="3">
    <source>
        <dbReference type="ARBA" id="ARBA00022771"/>
    </source>
</evidence>
<keyword evidence="4" id="KW-0862">Zinc</keyword>
<dbReference type="InterPro" id="IPR003877">
    <property type="entry name" value="SPRY_dom"/>
</dbReference>
<dbReference type="InterPro" id="IPR001870">
    <property type="entry name" value="B30.2/SPRY"/>
</dbReference>
<reference evidence="11" key="3">
    <citation type="submission" date="2025-08" db="UniProtKB">
        <authorList>
            <consortium name="Ensembl"/>
        </authorList>
    </citation>
    <scope>IDENTIFICATION</scope>
</reference>
<reference evidence="11" key="4">
    <citation type="submission" date="2025-09" db="UniProtKB">
        <authorList>
            <consortium name="Ensembl"/>
        </authorList>
    </citation>
    <scope>IDENTIFICATION</scope>
</reference>
<feature type="domain" description="B box-type" evidence="9">
    <location>
        <begin position="144"/>
        <end position="184"/>
    </location>
</feature>
<dbReference type="Ensembl" id="ENSELUT00000007058.3">
    <property type="protein sequence ID" value="ENSELUP00000007557.2"/>
    <property type="gene ID" value="ENSELUG00000008340.3"/>
</dbReference>
<protein>
    <submittedName>
        <fullName evidence="11">Uncharacterized protein</fullName>
    </submittedName>
</protein>
<evidence type="ECO:0000313" key="12">
    <source>
        <dbReference type="Proteomes" id="UP000265140"/>
    </source>
</evidence>
<dbReference type="InterPro" id="IPR003879">
    <property type="entry name" value="Butyrophylin_SPRY"/>
</dbReference>
<evidence type="ECO:0000256" key="6">
    <source>
        <dbReference type="PROSITE-ProRule" id="PRU00024"/>
    </source>
</evidence>
<dbReference type="InParanoid" id="A0A3P8XSV4"/>
<dbReference type="KEGG" id="els:105006145"/>
<dbReference type="PROSITE" id="PS00518">
    <property type="entry name" value="ZF_RING_1"/>
    <property type="match status" value="1"/>
</dbReference>
<dbReference type="InterPro" id="IPR027370">
    <property type="entry name" value="Znf-RING_euk"/>
</dbReference>
<dbReference type="GO" id="GO:0045087">
    <property type="term" value="P:innate immune response"/>
    <property type="evidence" value="ECO:0007669"/>
    <property type="project" value="UniProtKB-KW"/>
</dbReference>
<keyword evidence="1" id="KW-0399">Innate immunity</keyword>
<accession>A0A3P8XSV4</accession>
<evidence type="ECO:0000256" key="4">
    <source>
        <dbReference type="ARBA" id="ARBA00022833"/>
    </source>
</evidence>
<dbReference type="CDD" id="cd19769">
    <property type="entry name" value="Bbox2_TRIM16-like"/>
    <property type="match status" value="1"/>
</dbReference>
<name>A0A3P8XSV4_ESOLU</name>
<dbReference type="Pfam" id="PF13445">
    <property type="entry name" value="zf-RING_UBOX"/>
    <property type="match status" value="1"/>
</dbReference>
<evidence type="ECO:0000256" key="1">
    <source>
        <dbReference type="ARBA" id="ARBA00022588"/>
    </source>
</evidence>
<dbReference type="InterPro" id="IPR051051">
    <property type="entry name" value="E3_ubiq-ligase_TRIM/RNF"/>
</dbReference>
<dbReference type="PROSITE" id="PS50119">
    <property type="entry name" value="ZF_BBOX"/>
    <property type="match status" value="1"/>
</dbReference>